<dbReference type="PANTHER" id="PTHR35335">
    <property type="entry name" value="UPF0716 PROTEIN FXSA"/>
    <property type="match status" value="1"/>
</dbReference>
<dbReference type="Pfam" id="PF04186">
    <property type="entry name" value="FxsA"/>
    <property type="match status" value="1"/>
</dbReference>
<keyword evidence="2" id="KW-0812">Transmembrane</keyword>
<comment type="caution">
    <text evidence="3">The sequence shown here is derived from an EMBL/GenBank/DDBJ whole genome shotgun (WGS) entry which is preliminary data.</text>
</comment>
<feature type="compositionally biased region" description="Basic and acidic residues" evidence="1">
    <location>
        <begin position="177"/>
        <end position="189"/>
    </location>
</feature>
<keyword evidence="2" id="KW-1133">Transmembrane helix</keyword>
<dbReference type="Proteomes" id="UP000766698">
    <property type="component" value="Unassembled WGS sequence"/>
</dbReference>
<organism evidence="3 4">
    <name type="scientific">Streptomyces durbertensis</name>
    <dbReference type="NCBI Taxonomy" id="2448886"/>
    <lineage>
        <taxon>Bacteria</taxon>
        <taxon>Bacillati</taxon>
        <taxon>Actinomycetota</taxon>
        <taxon>Actinomycetes</taxon>
        <taxon>Kitasatosporales</taxon>
        <taxon>Streptomycetaceae</taxon>
        <taxon>Streptomyces</taxon>
    </lineage>
</organism>
<dbReference type="NCBIfam" id="NF008527">
    <property type="entry name" value="PRK11463.1-1"/>
    <property type="match status" value="1"/>
</dbReference>
<evidence type="ECO:0000256" key="1">
    <source>
        <dbReference type="SAM" id="MobiDB-lite"/>
    </source>
</evidence>
<dbReference type="PANTHER" id="PTHR35335:SF1">
    <property type="entry name" value="UPF0716 PROTEIN FXSA"/>
    <property type="match status" value="1"/>
</dbReference>
<reference evidence="4" key="1">
    <citation type="journal article" date="2020" name="Syst. Appl. Microbiol.">
        <title>Streptomyces alkaliterrae sp. nov., isolated from an alkaline soil, and emended descriptions of Streptomyces alkaliphilus, Streptomyces calidiresistens and Streptomyces durbertensis.</title>
        <authorList>
            <person name="Swiecimska M."/>
            <person name="Golinska P."/>
            <person name="Nouioui I."/>
            <person name="Wypij M."/>
            <person name="Rai M."/>
            <person name="Sangal V."/>
            <person name="Goodfellow M."/>
        </authorList>
    </citation>
    <scope>NUCLEOTIDE SEQUENCE [LARGE SCALE GENOMIC DNA]</scope>
    <source>
        <strain evidence="4">DSM 104538</strain>
    </source>
</reference>
<feature type="compositionally biased region" description="Basic and acidic residues" evidence="1">
    <location>
        <begin position="196"/>
        <end position="213"/>
    </location>
</feature>
<sequence length="213" mass="22474">MTTGEPVPYEPGRDQAGPGPGGPHDPAATPGRTRRRPRGWRRFLPLIVAAFLVLEIWLLTVLADLIGIGGVLLVLLGGVVLGSVVIKRAGRRAWRNLTATVQQGSGTTVSPPPPRGVTGGGNALAMLGGLLLMFPGLLTDLAGVLCVLPPTAALVRRLARRSLSSSGLGDAVQQVRRAQEQANIHRPDGKIVQGEVLRDDNPDHNPDRDDTRG</sequence>
<proteinExistence type="predicted"/>
<name>A0ABR6EJD3_9ACTN</name>
<evidence type="ECO:0000313" key="4">
    <source>
        <dbReference type="Proteomes" id="UP000766698"/>
    </source>
</evidence>
<gene>
    <name evidence="3" type="ORF">GL263_17915</name>
</gene>
<keyword evidence="2" id="KW-0472">Membrane</keyword>
<dbReference type="EMBL" id="WMLF01000280">
    <property type="protein sequence ID" value="MBB1245425.1"/>
    <property type="molecule type" value="Genomic_DNA"/>
</dbReference>
<dbReference type="NCBIfam" id="NF008528">
    <property type="entry name" value="PRK11463.1-2"/>
    <property type="match status" value="1"/>
</dbReference>
<protein>
    <submittedName>
        <fullName evidence="3">FxsA family protein</fullName>
    </submittedName>
</protein>
<keyword evidence="4" id="KW-1185">Reference proteome</keyword>
<dbReference type="InterPro" id="IPR007313">
    <property type="entry name" value="FxsA"/>
</dbReference>
<feature type="transmembrane region" description="Helical" evidence="2">
    <location>
        <begin position="42"/>
        <end position="59"/>
    </location>
</feature>
<feature type="region of interest" description="Disordered" evidence="1">
    <location>
        <begin position="1"/>
        <end position="35"/>
    </location>
</feature>
<dbReference type="RefSeq" id="WP_182856733.1">
    <property type="nucleotide sequence ID" value="NZ_WMLF01000280.1"/>
</dbReference>
<evidence type="ECO:0000313" key="3">
    <source>
        <dbReference type="EMBL" id="MBB1245425.1"/>
    </source>
</evidence>
<evidence type="ECO:0000256" key="2">
    <source>
        <dbReference type="SAM" id="Phobius"/>
    </source>
</evidence>
<feature type="transmembrane region" description="Helical" evidence="2">
    <location>
        <begin position="65"/>
        <end position="86"/>
    </location>
</feature>
<accession>A0ABR6EJD3</accession>
<feature type="region of interest" description="Disordered" evidence="1">
    <location>
        <begin position="169"/>
        <end position="213"/>
    </location>
</feature>